<dbReference type="GO" id="GO:0005923">
    <property type="term" value="C:bicellular tight junction"/>
    <property type="evidence" value="ECO:0000318"/>
    <property type="project" value="GO_Central"/>
</dbReference>
<comment type="similarity">
    <text evidence="1 8">Belongs to the claudin family.</text>
</comment>
<keyword evidence="3 8" id="KW-1003">Cell membrane</keyword>
<keyword evidence="6 8" id="KW-1133">Transmembrane helix</keyword>
<evidence type="ECO:0000256" key="6">
    <source>
        <dbReference type="ARBA" id="ARBA00022989"/>
    </source>
</evidence>
<feature type="transmembrane region" description="Helical" evidence="8">
    <location>
        <begin position="6"/>
        <end position="27"/>
    </location>
</feature>
<evidence type="ECO:0000256" key="4">
    <source>
        <dbReference type="ARBA" id="ARBA00022692"/>
    </source>
</evidence>
<evidence type="ECO:0000256" key="7">
    <source>
        <dbReference type="ARBA" id="ARBA00023136"/>
    </source>
</evidence>
<dbReference type="GeneTree" id="ENSGT00940000155387"/>
<dbReference type="InParanoid" id="F6PQC6"/>
<keyword evidence="10" id="KW-1185">Reference proteome</keyword>
<dbReference type="AlphaFoldDB" id="F6PQC6"/>
<dbReference type="Pfam" id="PF00822">
    <property type="entry name" value="PMP22_Claudin"/>
    <property type="match status" value="1"/>
</dbReference>
<comment type="subcellular location">
    <subcellularLocation>
        <location evidence="8">Cell junction</location>
        <location evidence="8">Tight junction</location>
    </subcellularLocation>
    <subcellularLocation>
        <location evidence="8">Cell membrane</location>
        <topology evidence="8">Multi-pass membrane protein</topology>
    </subcellularLocation>
</comment>
<accession>F6PQC6</accession>
<dbReference type="InterPro" id="IPR006187">
    <property type="entry name" value="Claudin"/>
</dbReference>
<dbReference type="STRING" id="7719.ENSCINP00000025375"/>
<dbReference type="Ensembl" id="ENSCINT00000025621.1">
    <property type="protein sequence ID" value="ENSCINP00000025375.1"/>
    <property type="gene ID" value="ENSCING00000013927.2"/>
</dbReference>
<protein>
    <recommendedName>
        <fullName evidence="8">Claudin</fullName>
    </recommendedName>
</protein>
<dbReference type="HOGENOM" id="CLU_076370_2_2_1"/>
<reference evidence="9" key="2">
    <citation type="journal article" date="2008" name="Genome Biol.">
        <title>Improved genome assembly and evidence-based global gene model set for the chordate Ciona intestinalis: new insight into intron and operon populations.</title>
        <authorList>
            <person name="Satou Y."/>
            <person name="Mineta K."/>
            <person name="Ogasawara M."/>
            <person name="Sasakura Y."/>
            <person name="Shoguchi E."/>
            <person name="Ueno K."/>
            <person name="Yamada L."/>
            <person name="Matsumoto J."/>
            <person name="Wasserscheid J."/>
            <person name="Dewar K."/>
            <person name="Wiley G.B."/>
            <person name="Macmil S.L."/>
            <person name="Roe B.A."/>
            <person name="Zeller R.W."/>
            <person name="Hastings K.E."/>
            <person name="Lemaire P."/>
            <person name="Lindquist E."/>
            <person name="Endo T."/>
            <person name="Hotta K."/>
            <person name="Inaba K."/>
        </authorList>
    </citation>
    <scope>NUCLEOTIDE SEQUENCE [LARGE SCALE GENOMIC DNA]</scope>
    <source>
        <strain evidence="9">wild type</strain>
    </source>
</reference>
<dbReference type="GO" id="GO:0007155">
    <property type="term" value="P:cell adhesion"/>
    <property type="evidence" value="ECO:0000318"/>
    <property type="project" value="GO_Central"/>
</dbReference>
<dbReference type="GO" id="GO:0070830">
    <property type="term" value="P:bicellular tight junction assembly"/>
    <property type="evidence" value="ECO:0000318"/>
    <property type="project" value="GO_Central"/>
</dbReference>
<feature type="transmembrane region" description="Helical" evidence="8">
    <location>
        <begin position="124"/>
        <end position="143"/>
    </location>
</feature>
<evidence type="ECO:0000256" key="8">
    <source>
        <dbReference type="RuleBase" id="RU060637"/>
    </source>
</evidence>
<dbReference type="GO" id="GO:0005198">
    <property type="term" value="F:structural molecule activity"/>
    <property type="evidence" value="ECO:0007669"/>
    <property type="project" value="InterPro"/>
</dbReference>
<proteinExistence type="inferred from homology"/>
<evidence type="ECO:0000313" key="9">
    <source>
        <dbReference type="Ensembl" id="ENSCINP00000025375.1"/>
    </source>
</evidence>
<keyword evidence="7 8" id="KW-0472">Membrane</keyword>
<evidence type="ECO:0000256" key="3">
    <source>
        <dbReference type="ARBA" id="ARBA00022475"/>
    </source>
</evidence>
<comment type="function">
    <text evidence="8">Claudins function as major constituents of the tight junction complexes that regulate the permeability of epithelia.</text>
</comment>
<reference evidence="10" key="1">
    <citation type="journal article" date="2002" name="Science">
        <title>The draft genome of Ciona intestinalis: insights into chordate and vertebrate origins.</title>
        <authorList>
            <person name="Dehal P."/>
            <person name="Satou Y."/>
            <person name="Campbell R.K."/>
            <person name="Chapman J."/>
            <person name="Degnan B."/>
            <person name="De Tomaso A."/>
            <person name="Davidson B."/>
            <person name="Di Gregorio A."/>
            <person name="Gelpke M."/>
            <person name="Goodstein D.M."/>
            <person name="Harafuji N."/>
            <person name="Hastings K.E."/>
            <person name="Ho I."/>
            <person name="Hotta K."/>
            <person name="Huang W."/>
            <person name="Kawashima T."/>
            <person name="Lemaire P."/>
            <person name="Martinez D."/>
            <person name="Meinertzhagen I.A."/>
            <person name="Necula S."/>
            <person name="Nonaka M."/>
            <person name="Putnam N."/>
            <person name="Rash S."/>
            <person name="Saiga H."/>
            <person name="Satake M."/>
            <person name="Terry A."/>
            <person name="Yamada L."/>
            <person name="Wang H.G."/>
            <person name="Awazu S."/>
            <person name="Azumi K."/>
            <person name="Boore J."/>
            <person name="Branno M."/>
            <person name="Chin-Bow S."/>
            <person name="DeSantis R."/>
            <person name="Doyle S."/>
            <person name="Francino P."/>
            <person name="Keys D.N."/>
            <person name="Haga S."/>
            <person name="Hayashi H."/>
            <person name="Hino K."/>
            <person name="Imai K.S."/>
            <person name="Inaba K."/>
            <person name="Kano S."/>
            <person name="Kobayashi K."/>
            <person name="Kobayashi M."/>
            <person name="Lee B.I."/>
            <person name="Makabe K.W."/>
            <person name="Manohar C."/>
            <person name="Matassi G."/>
            <person name="Medina M."/>
            <person name="Mochizuki Y."/>
            <person name="Mount S."/>
            <person name="Morishita T."/>
            <person name="Miura S."/>
            <person name="Nakayama A."/>
            <person name="Nishizaka S."/>
            <person name="Nomoto H."/>
            <person name="Ohta F."/>
            <person name="Oishi K."/>
            <person name="Rigoutsos I."/>
            <person name="Sano M."/>
            <person name="Sasaki A."/>
            <person name="Sasakura Y."/>
            <person name="Shoguchi E."/>
            <person name="Shin-i T."/>
            <person name="Spagnuolo A."/>
            <person name="Stainier D."/>
            <person name="Suzuki M.M."/>
            <person name="Tassy O."/>
            <person name="Takatori N."/>
            <person name="Tokuoka M."/>
            <person name="Yagi K."/>
            <person name="Yoshizaki F."/>
            <person name="Wada S."/>
            <person name="Zhang C."/>
            <person name="Hyatt P.D."/>
            <person name="Larimer F."/>
            <person name="Detter C."/>
            <person name="Doggett N."/>
            <person name="Glavina T."/>
            <person name="Hawkins T."/>
            <person name="Richardson P."/>
            <person name="Lucas S."/>
            <person name="Kohara Y."/>
            <person name="Levine M."/>
            <person name="Satoh N."/>
            <person name="Rokhsar D.S."/>
        </authorList>
    </citation>
    <scope>NUCLEOTIDE SEQUENCE [LARGE SCALE GENOMIC DNA]</scope>
</reference>
<name>F6PQC6_CIOIN</name>
<dbReference type="PRINTS" id="PR01077">
    <property type="entry name" value="CLAUDIN"/>
</dbReference>
<dbReference type="InterPro" id="IPR017974">
    <property type="entry name" value="Claudin_CS"/>
</dbReference>
<feature type="transmembrane region" description="Helical" evidence="8">
    <location>
        <begin position="163"/>
        <end position="185"/>
    </location>
</feature>
<organism evidence="9 10">
    <name type="scientific">Ciona intestinalis</name>
    <name type="common">Transparent sea squirt</name>
    <name type="synonym">Ascidia intestinalis</name>
    <dbReference type="NCBI Taxonomy" id="7719"/>
    <lineage>
        <taxon>Eukaryota</taxon>
        <taxon>Metazoa</taxon>
        <taxon>Chordata</taxon>
        <taxon>Tunicata</taxon>
        <taxon>Ascidiacea</taxon>
        <taxon>Phlebobranchia</taxon>
        <taxon>Cionidae</taxon>
        <taxon>Ciona</taxon>
    </lineage>
</organism>
<dbReference type="EMBL" id="EAAA01000610">
    <property type="status" value="NOT_ANNOTATED_CDS"/>
    <property type="molecule type" value="Genomic_DNA"/>
</dbReference>
<sequence length="217" mass="23003">TMSGSISYLGLVLTLISTIGIIFTTIYREWKRNSVQASQQVLDRLYSCEGLWVRCTSPTPGQFQCDDYDTALLGLPPSLQAQRAMMCIAAIAAVAGIVAGALGLQCIKVMEGSNAKVHTGRAGGGLMFLAGALTIAAVSWYAADVVYQFHVEVITNQSFTYEFGSALYVGWIAGGCALISGALMACCNCGNEETDSYPAYTYKPPKASGGGNNTEYV</sequence>
<evidence type="ECO:0000256" key="2">
    <source>
        <dbReference type="ARBA" id="ARBA00022427"/>
    </source>
</evidence>
<reference evidence="9" key="3">
    <citation type="submission" date="2025-08" db="UniProtKB">
        <authorList>
            <consortium name="Ensembl"/>
        </authorList>
    </citation>
    <scope>IDENTIFICATION</scope>
</reference>
<evidence type="ECO:0000256" key="5">
    <source>
        <dbReference type="ARBA" id="ARBA00022949"/>
    </source>
</evidence>
<dbReference type="OMA" id="ACAWCTH"/>
<evidence type="ECO:0000256" key="1">
    <source>
        <dbReference type="ARBA" id="ARBA00008295"/>
    </source>
</evidence>
<keyword evidence="4 8" id="KW-0812">Transmembrane</keyword>
<keyword evidence="2 8" id="KW-0796">Tight junction</keyword>
<dbReference type="PROSITE" id="PS01346">
    <property type="entry name" value="CLAUDIN"/>
    <property type="match status" value="1"/>
</dbReference>
<evidence type="ECO:0000313" key="10">
    <source>
        <dbReference type="Proteomes" id="UP000008144"/>
    </source>
</evidence>
<dbReference type="PANTHER" id="PTHR12002">
    <property type="entry name" value="CLAUDIN"/>
    <property type="match status" value="1"/>
</dbReference>
<keyword evidence="5 8" id="KW-0965">Cell junction</keyword>
<dbReference type="GO" id="GO:0005886">
    <property type="term" value="C:plasma membrane"/>
    <property type="evidence" value="ECO:0000318"/>
    <property type="project" value="GO_Central"/>
</dbReference>
<feature type="transmembrane region" description="Helical" evidence="8">
    <location>
        <begin position="84"/>
        <end position="104"/>
    </location>
</feature>
<dbReference type="Gene3D" id="1.20.140.150">
    <property type="match status" value="1"/>
</dbReference>
<dbReference type="Proteomes" id="UP000008144">
    <property type="component" value="Chromosome 10"/>
</dbReference>
<dbReference type="InterPro" id="IPR004031">
    <property type="entry name" value="PMP22/EMP/MP20/Claudin"/>
</dbReference>
<reference evidence="9" key="4">
    <citation type="submission" date="2025-09" db="UniProtKB">
        <authorList>
            <consortium name="Ensembl"/>
        </authorList>
    </citation>
    <scope>IDENTIFICATION</scope>
</reference>